<keyword evidence="16" id="KW-0675">Receptor</keyword>
<dbReference type="InterPro" id="IPR036942">
    <property type="entry name" value="Beta-barrel_TonB_sf"/>
</dbReference>
<evidence type="ECO:0000256" key="1">
    <source>
        <dbReference type="ARBA" id="ARBA00004571"/>
    </source>
</evidence>
<dbReference type="EMBL" id="JAROCY010000013">
    <property type="protein sequence ID" value="MDF8334343.1"/>
    <property type="molecule type" value="Genomic_DNA"/>
</dbReference>
<evidence type="ECO:0000256" key="5">
    <source>
        <dbReference type="ARBA" id="ARBA00022692"/>
    </source>
</evidence>
<evidence type="ECO:0000256" key="13">
    <source>
        <dbReference type="SAM" id="SignalP"/>
    </source>
</evidence>
<keyword evidence="3 11" id="KW-1134">Transmembrane beta strand</keyword>
<reference evidence="16 17" key="1">
    <citation type="submission" date="2023-03" db="EMBL/GenBank/DDBJ databases">
        <title>Novosphingobium cyanobacteriorum sp. nov., isolated from a eutrophic reservoir during the Microcystis bloom period.</title>
        <authorList>
            <person name="Kang M."/>
            <person name="Le V."/>
            <person name="Ko S.-R."/>
            <person name="Lee S.-A."/>
            <person name="Ahn C.-Y."/>
        </authorList>
    </citation>
    <scope>NUCLEOTIDE SEQUENCE [LARGE SCALE GENOMIC DNA]</scope>
    <source>
        <strain evidence="16 17">HBC54</strain>
    </source>
</reference>
<proteinExistence type="inferred from homology"/>
<dbReference type="Gene3D" id="2.40.170.20">
    <property type="entry name" value="TonB-dependent receptor, beta-barrel domain"/>
    <property type="match status" value="2"/>
</dbReference>
<keyword evidence="7" id="KW-0406">Ion transport</keyword>
<keyword evidence="9 11" id="KW-0472">Membrane</keyword>
<comment type="subcellular location">
    <subcellularLocation>
        <location evidence="1 11">Cell outer membrane</location>
        <topology evidence="1 11">Multi-pass membrane protein</topology>
    </subcellularLocation>
</comment>
<evidence type="ECO:0000256" key="10">
    <source>
        <dbReference type="ARBA" id="ARBA00023237"/>
    </source>
</evidence>
<dbReference type="PROSITE" id="PS52016">
    <property type="entry name" value="TONB_DEPENDENT_REC_3"/>
    <property type="match status" value="1"/>
</dbReference>
<organism evidence="16 17">
    <name type="scientific">Novosphingobium cyanobacteriorum</name>
    <dbReference type="NCBI Taxonomy" id="3024215"/>
    <lineage>
        <taxon>Bacteria</taxon>
        <taxon>Pseudomonadati</taxon>
        <taxon>Pseudomonadota</taxon>
        <taxon>Alphaproteobacteria</taxon>
        <taxon>Sphingomonadales</taxon>
        <taxon>Sphingomonadaceae</taxon>
        <taxon>Novosphingobium</taxon>
    </lineage>
</organism>
<evidence type="ECO:0000256" key="8">
    <source>
        <dbReference type="ARBA" id="ARBA00023077"/>
    </source>
</evidence>
<evidence type="ECO:0000313" key="17">
    <source>
        <dbReference type="Proteomes" id="UP001222770"/>
    </source>
</evidence>
<evidence type="ECO:0000256" key="7">
    <source>
        <dbReference type="ARBA" id="ARBA00023065"/>
    </source>
</evidence>
<evidence type="ECO:0000256" key="12">
    <source>
        <dbReference type="RuleBase" id="RU003357"/>
    </source>
</evidence>
<dbReference type="InterPro" id="IPR012910">
    <property type="entry name" value="Plug_dom"/>
</dbReference>
<name>A0ABT6CLA3_9SPHN</name>
<protein>
    <submittedName>
        <fullName evidence="16">TonB-dependent receptor</fullName>
    </submittedName>
</protein>
<dbReference type="InterPro" id="IPR039426">
    <property type="entry name" value="TonB-dep_rcpt-like"/>
</dbReference>
<dbReference type="SUPFAM" id="SSF56935">
    <property type="entry name" value="Porins"/>
    <property type="match status" value="1"/>
</dbReference>
<evidence type="ECO:0000256" key="3">
    <source>
        <dbReference type="ARBA" id="ARBA00022452"/>
    </source>
</evidence>
<keyword evidence="6" id="KW-0408">Iron</keyword>
<gene>
    <name evidence="16" type="ORF">POM99_14120</name>
</gene>
<dbReference type="Pfam" id="PF07715">
    <property type="entry name" value="Plug"/>
    <property type="match status" value="1"/>
</dbReference>
<feature type="signal peptide" evidence="13">
    <location>
        <begin position="1"/>
        <end position="20"/>
    </location>
</feature>
<keyword evidence="8 12" id="KW-0798">TonB box</keyword>
<sequence>MGLFATAAALALGWANPALAQDSSAAEQAQQGDQTFGEITVTANKREESSQRVPIAITALSGTQLTTLGVTSSVDVAKLAPSVSVAGSFAGQSSQFSIRSVTQNDFNDHVEAPVAVYIDEGYVALQQGQTFALFDVDRVEILKGPQGTLFGRNATGGLVHFVTKKPTDTLDGFISAEYGSYNTVRFEGAVGGPLSSGMSARASGYFHRNDGWIKNQYPQQTFVPAAFQPNLNNALGLTTSLPGLQNSGADMGDDSTWALRGQLKFDLGEGNLLLTAFGGETKSATGAYQSVATIAVLDAAGNQINTLGVSPTNAYGNFQMIGPGNVNVASPSAPAVYGGLRPVAGGDFYGYIDPDGRGPITSSDFSVPDANVVKTWGANANLKLPLGAVNFTAISDFKKFDKNFTLDLEASPASQFTYLAEAHAKSFTQELRLDGESDAVKWVAGAYYLHIDNRSINGLAAIANSATGSYFNQPRIVDLTTNSYSLFGQADIKLAQDLTLTAGLRGTRENKDFDFEVRFTPNIDPIHWNLNNAVFVPGFTRAPYRKSTGETLWTGKLGLSWQANPGTLVYASINRGVKAGSFNSGDATIADAVIPYKAEVLWAYEAGIKTELLDRKLRLNLGAYHYDYQDYQASRWLGLANLITNNDAVINGVEAELTLTPTRNFTMRVAAGYNDATVKGVVVGGVPRNVRPTFAPKFNLSAFARYTVPEVAGGDLSFQLSLTHQSSAYHNLANFDADLMSGYSLLDGRVTWVSTASGWKIDAFVNNIANKHYTVVGFDLAQLCGCNEEAQGKPRWFGVSLRKDF</sequence>
<evidence type="ECO:0000256" key="6">
    <source>
        <dbReference type="ARBA" id="ARBA00023004"/>
    </source>
</evidence>
<comment type="similarity">
    <text evidence="11 12">Belongs to the TonB-dependent receptor family.</text>
</comment>
<feature type="domain" description="TonB-dependent receptor plug" evidence="15">
    <location>
        <begin position="51"/>
        <end position="157"/>
    </location>
</feature>
<evidence type="ECO:0000256" key="4">
    <source>
        <dbReference type="ARBA" id="ARBA00022496"/>
    </source>
</evidence>
<evidence type="ECO:0000259" key="14">
    <source>
        <dbReference type="Pfam" id="PF00593"/>
    </source>
</evidence>
<keyword evidence="10 11" id="KW-0998">Cell outer membrane</keyword>
<feature type="chain" id="PRO_5045368886" evidence="13">
    <location>
        <begin position="21"/>
        <end position="805"/>
    </location>
</feature>
<keyword evidence="17" id="KW-1185">Reference proteome</keyword>
<evidence type="ECO:0000256" key="9">
    <source>
        <dbReference type="ARBA" id="ARBA00023136"/>
    </source>
</evidence>
<keyword evidence="4" id="KW-0410">Iron transport</keyword>
<feature type="domain" description="TonB-dependent receptor-like beta-barrel" evidence="14">
    <location>
        <begin position="357"/>
        <end position="768"/>
    </location>
</feature>
<evidence type="ECO:0000256" key="2">
    <source>
        <dbReference type="ARBA" id="ARBA00022448"/>
    </source>
</evidence>
<keyword evidence="5 11" id="KW-0812">Transmembrane</keyword>
<keyword evidence="13" id="KW-0732">Signal</keyword>
<evidence type="ECO:0000313" key="16">
    <source>
        <dbReference type="EMBL" id="MDF8334343.1"/>
    </source>
</evidence>
<evidence type="ECO:0000256" key="11">
    <source>
        <dbReference type="PROSITE-ProRule" id="PRU01360"/>
    </source>
</evidence>
<dbReference type="Proteomes" id="UP001222770">
    <property type="component" value="Unassembled WGS sequence"/>
</dbReference>
<dbReference type="Pfam" id="PF00593">
    <property type="entry name" value="TonB_dep_Rec_b-barrel"/>
    <property type="match status" value="1"/>
</dbReference>
<keyword evidence="2 11" id="KW-0813">Transport</keyword>
<evidence type="ECO:0000259" key="15">
    <source>
        <dbReference type="Pfam" id="PF07715"/>
    </source>
</evidence>
<comment type="caution">
    <text evidence="16">The sequence shown here is derived from an EMBL/GenBank/DDBJ whole genome shotgun (WGS) entry which is preliminary data.</text>
</comment>
<dbReference type="PANTHER" id="PTHR32552:SF81">
    <property type="entry name" value="TONB-DEPENDENT OUTER MEMBRANE RECEPTOR"/>
    <property type="match status" value="1"/>
</dbReference>
<dbReference type="PANTHER" id="PTHR32552">
    <property type="entry name" value="FERRICHROME IRON RECEPTOR-RELATED"/>
    <property type="match status" value="1"/>
</dbReference>
<dbReference type="InterPro" id="IPR000531">
    <property type="entry name" value="Beta-barrel_TonB"/>
</dbReference>
<accession>A0ABT6CLA3</accession>